<dbReference type="InterPro" id="IPR056842">
    <property type="entry name" value="THADA-like_TPR_C"/>
</dbReference>
<evidence type="ECO:0000259" key="6">
    <source>
        <dbReference type="Pfam" id="PF25151"/>
    </source>
</evidence>
<dbReference type="InterPro" id="IPR016024">
    <property type="entry name" value="ARM-type_fold"/>
</dbReference>
<feature type="domain" description="tRNA (32-2'-O)-methyltransferase regulator THADA-like C-terminal TPR repeats region" evidence="6">
    <location>
        <begin position="1230"/>
        <end position="1392"/>
    </location>
</feature>
<dbReference type="Pfam" id="PF25151">
    <property type="entry name" value="TPR_Trm732_C"/>
    <property type="match status" value="1"/>
</dbReference>
<evidence type="ECO:0000259" key="5">
    <source>
        <dbReference type="Pfam" id="PF25150"/>
    </source>
</evidence>
<dbReference type="GO" id="GO:0005829">
    <property type="term" value="C:cytosol"/>
    <property type="evidence" value="ECO:0007669"/>
    <property type="project" value="TreeGrafter"/>
</dbReference>
<evidence type="ECO:0000313" key="8">
    <source>
        <dbReference type="Proteomes" id="UP000005408"/>
    </source>
</evidence>
<reference evidence="7" key="1">
    <citation type="submission" date="2022-08" db="UniProtKB">
        <authorList>
            <consortium name="EnsemblMetazoa"/>
        </authorList>
    </citation>
    <scope>IDENTIFICATION</scope>
    <source>
        <strain evidence="7">05x7-T-G4-1.051#20</strain>
    </source>
</reference>
<evidence type="ECO:0000256" key="3">
    <source>
        <dbReference type="ARBA" id="ARBA00035698"/>
    </source>
</evidence>
<accession>A0A8W8I6I5</accession>
<keyword evidence="2" id="KW-0819">tRNA processing</keyword>
<dbReference type="InterPro" id="IPR019442">
    <property type="entry name" value="THADA/TRM732_DUF2428"/>
</dbReference>
<dbReference type="Pfam" id="PF10350">
    <property type="entry name" value="DUF2428"/>
    <property type="match status" value="1"/>
</dbReference>
<protein>
    <recommendedName>
        <fullName evidence="3">tRNA (32-2'-O)-methyltransferase regulator THADA</fullName>
    </recommendedName>
</protein>
<dbReference type="EnsemblMetazoa" id="G12826.1">
    <property type="protein sequence ID" value="G12826.1:cds"/>
    <property type="gene ID" value="G12826"/>
</dbReference>
<keyword evidence="8" id="KW-1185">Reference proteome</keyword>
<feature type="domain" description="DUF2428" evidence="4">
    <location>
        <begin position="955"/>
        <end position="1228"/>
    </location>
</feature>
<dbReference type="Pfam" id="PF25150">
    <property type="entry name" value="TPR_Trm732"/>
    <property type="match status" value="1"/>
</dbReference>
<dbReference type="InterPro" id="IPR051954">
    <property type="entry name" value="tRNA_methyltransferase_THADA"/>
</dbReference>
<feature type="domain" description="tRNA (32-2'-O)-methyltransferase regulator THADA-like TPR repeats region" evidence="5">
    <location>
        <begin position="525"/>
        <end position="747"/>
    </location>
</feature>
<evidence type="ECO:0000256" key="2">
    <source>
        <dbReference type="ARBA" id="ARBA00022694"/>
    </source>
</evidence>
<name>A0A8W8I6I5_MAGGI</name>
<dbReference type="PANTHER" id="PTHR14387:SF7">
    <property type="entry name" value="THYROID ADENOMA-ASSOCIATED PROTEIN"/>
    <property type="match status" value="1"/>
</dbReference>
<evidence type="ECO:0000313" key="7">
    <source>
        <dbReference type="EnsemblMetazoa" id="G12826.1:cds"/>
    </source>
</evidence>
<dbReference type="Proteomes" id="UP000005408">
    <property type="component" value="Unassembled WGS sequence"/>
</dbReference>
<dbReference type="SUPFAM" id="SSF48371">
    <property type="entry name" value="ARM repeat"/>
    <property type="match status" value="3"/>
</dbReference>
<comment type="similarity">
    <text evidence="1">Belongs to the THADA family.</text>
</comment>
<dbReference type="GO" id="GO:0030488">
    <property type="term" value="P:tRNA methylation"/>
    <property type="evidence" value="ECO:0007669"/>
    <property type="project" value="TreeGrafter"/>
</dbReference>
<evidence type="ECO:0000256" key="1">
    <source>
        <dbReference type="ARBA" id="ARBA00010409"/>
    </source>
</evidence>
<sequence>MSLQKKEYLSCHELLKDRLAKLVLIAESDPKEECQILKNFRKLFGIKDVKQQIVCLKEICTKVQEVSRRNESDSELELSLEILVDVYLNCSPKHTVKRLLASTFQNFSDDLKTLVSRRMVHEVTVKVTAGVKDIQDGRKTVNMIYCLMENFPLGEHCLSQVFLPGLKYLSQALEEFLAAKRCELSPVEDNEMMHHCLACIQASSKLLQKCAGSLEGRESDAQRAIQSVSIAFLNNIVVILKTENFLLDCKTSGSMCLTLLLKLNLGSKATELILDVIFHEKVKNKAKPPGWILQTSFSRDELSQLSPTSCLCLWFGILAQLDISDLLLHNEDNKSLLLDIMLERILDMGSRSCDTTGKLQMARTIHMWTTRALACVRSDCCDRVVTSRLSGLGHLLQKVLKFVWTIWEDSTDVIRFTAKDIFESLIKVHKATTDVEAPEDQFLLDLSRSLLSEVSWSSKGKYGTLRILAESLKVSTLLQYNPDLAQDILNNLKEQTVACYASDLYDKLSTEHLKELSQPDDRKQWQKIWVWPVLQCMMGNSTHQRTYVIEYILPKLLKTGKDTLGCMISSLCNSSQSDEQLGALIMCLRRARVMGLLDHAVSKSPECLYGVVKTELVKQALSHTDDQARLDAFALLCENHKTSEPINQSEFRLLKYFIQWNMKNQSPSFRQHMVAHIKKLFLRYKESEGALCRKLNSKNRPPGLDTTLSSYKAFGSWLFQFLLHSLYPCSAFARRTTALSVLSLMVDLLSPANAGGYVIWEEWKGCHIQTLMECLTDTFEDNKTEAYKVLRSCFSQGLYLKRMINMSESELLDIGLTLAGSNRPQDCTTGAFLLRIVLLQPSIQDFFFSAQEILTKHLSPSALTQWGDLLNGEQGLREALQKLPLQPTESSGGTVLLLWILLFYLKDQLQVARTGLFIAAATKPMYPTLHCIRYILFDVNLKKLSKSEMLLWQPLMENLLFCCLEISDIVSPVVQNSSPEGNVPEEAIKGVESIFASEGKTGTSEDKVSASEAERCVETVTLMPEYLIVCCWRNVKEVSLLLGQLTLEAPITTPHTSDVGLLTVQQNEVIGEYFKKQLMESIHRGAFELACAGFVKQCEMLWRCNIKTLHQLPKLWLDQVMADVKNDDENNKLCATRRSAGIPFFVQTLVSSEPHSTGRPCFKWSVKELLQLALMEDTVSGTPSNSKVHALNILRALYKDSRLGEVVTPFVADGLMAAILGFQSPFWAVRNSSTLLLSTMITRIFGVKRSKDESTMSKKNCQTGRQFFHQYPSLYPFLLDQLEVATRNISDTDQLHLHPGLYPVLMILGRLFQSPLEGADTSLNLAAFIPYVIRCSSSPVLKTRIMAARALQPLVQKGQLNSVMIQLLDMIPVEPKHAKHSHVHGALIQILNMLEVILTMADEIQSMESSVSKWKDKMWLISKKNPCYMTKQAAFEVTEKVLLVMEQLSSAQTNHVTKEITNSMTEALNEEFKAGIHNKQTLCCVPGFVEYLTVITKLDLQITLRDGKSSSAADIATKIQSLLGSELYEVRLVVLDVLASIFTAHKQCKEHSDPPATCPVTMTTMSSAAIDGVMSLLPYILERALHQEQHFECQIKVFKVLDLHPLLESKDWKDLSVRESSLQVLKQCLCLIESSRREEVNAAIIRFSRWLVRDVLQHWTDDCMETVDSWTAILRDSVGTEKITDLQLSVAMVIQHNALDLLRECQTTLGTKKMFEFWEMLTNLQQEDDPEVREVITMTLQLLGNARAVQPSLTLDYLVRSFIDIHAATKGANCLLTLISWIVSNESSSEGSERLFDKSEMNVFREDVLFYQIILKYCLALIQHGHFIASQTKHTNNSQCPEPVSPKESVASSIDQVLSQLHLVVNQEENDMEMSITTLSLLESDVREVLDLIRTFMETKSPSSLTSDKGRPFMKTGAFQESLLDQYKYQVLGFIYKLLSDLTGLSKNDDQLPTCLNNLNCINHWKT</sequence>
<proteinExistence type="inferred from homology"/>
<evidence type="ECO:0000259" key="4">
    <source>
        <dbReference type="Pfam" id="PF10350"/>
    </source>
</evidence>
<dbReference type="PANTHER" id="PTHR14387">
    <property type="entry name" value="THADA/DEATH RECEPTOR INTERACTING PROTEIN"/>
    <property type="match status" value="1"/>
</dbReference>
<organism evidence="7 8">
    <name type="scientific">Magallana gigas</name>
    <name type="common">Pacific oyster</name>
    <name type="synonym">Crassostrea gigas</name>
    <dbReference type="NCBI Taxonomy" id="29159"/>
    <lineage>
        <taxon>Eukaryota</taxon>
        <taxon>Metazoa</taxon>
        <taxon>Spiralia</taxon>
        <taxon>Lophotrochozoa</taxon>
        <taxon>Mollusca</taxon>
        <taxon>Bivalvia</taxon>
        <taxon>Autobranchia</taxon>
        <taxon>Pteriomorphia</taxon>
        <taxon>Ostreida</taxon>
        <taxon>Ostreoidea</taxon>
        <taxon>Ostreidae</taxon>
        <taxon>Magallana</taxon>
    </lineage>
</organism>
<dbReference type="InterPro" id="IPR056843">
    <property type="entry name" value="THADA-like_TPR"/>
</dbReference>